<dbReference type="AlphaFoldDB" id="A0A427A004"/>
<evidence type="ECO:0000313" key="2">
    <source>
        <dbReference type="EMBL" id="RRT69560.1"/>
    </source>
</evidence>
<dbReference type="EMBL" id="AMZH03004306">
    <property type="protein sequence ID" value="RRT69560.1"/>
    <property type="molecule type" value="Genomic_DNA"/>
</dbReference>
<organism evidence="2 3">
    <name type="scientific">Ensete ventricosum</name>
    <name type="common">Abyssinian banana</name>
    <name type="synonym">Musa ensete</name>
    <dbReference type="NCBI Taxonomy" id="4639"/>
    <lineage>
        <taxon>Eukaryota</taxon>
        <taxon>Viridiplantae</taxon>
        <taxon>Streptophyta</taxon>
        <taxon>Embryophyta</taxon>
        <taxon>Tracheophyta</taxon>
        <taxon>Spermatophyta</taxon>
        <taxon>Magnoliopsida</taxon>
        <taxon>Liliopsida</taxon>
        <taxon>Zingiberales</taxon>
        <taxon>Musaceae</taxon>
        <taxon>Ensete</taxon>
    </lineage>
</organism>
<protein>
    <submittedName>
        <fullName evidence="2">Uncharacterized protein</fullName>
    </submittedName>
</protein>
<gene>
    <name evidence="2" type="ORF">B296_00008108</name>
</gene>
<feature type="compositionally biased region" description="Basic residues" evidence="1">
    <location>
        <begin position="57"/>
        <end position="68"/>
    </location>
</feature>
<sequence>MHQSANQGSLFRPVPLGMGGTYRSNKIPVREPPTIERYHRNRPSAVDFNRRWSIKGERRRGRRRKGRKERYTSSSLVFHAIRRSRVILRRQPSFSALGDEARKEKGIPCAGTRQHLGSPHGEKGERGDASSLRFYFFNI</sequence>
<feature type="region of interest" description="Disordered" evidence="1">
    <location>
        <begin position="1"/>
        <end position="28"/>
    </location>
</feature>
<dbReference type="Proteomes" id="UP000287651">
    <property type="component" value="Unassembled WGS sequence"/>
</dbReference>
<evidence type="ECO:0000313" key="3">
    <source>
        <dbReference type="Proteomes" id="UP000287651"/>
    </source>
</evidence>
<name>A0A427A004_ENSVE</name>
<proteinExistence type="predicted"/>
<comment type="caution">
    <text evidence="2">The sequence shown here is derived from an EMBL/GenBank/DDBJ whole genome shotgun (WGS) entry which is preliminary data.</text>
</comment>
<evidence type="ECO:0000256" key="1">
    <source>
        <dbReference type="SAM" id="MobiDB-lite"/>
    </source>
</evidence>
<feature type="region of interest" description="Disordered" evidence="1">
    <location>
        <begin position="99"/>
        <end position="127"/>
    </location>
</feature>
<feature type="region of interest" description="Disordered" evidence="1">
    <location>
        <begin position="52"/>
        <end position="72"/>
    </location>
</feature>
<accession>A0A427A004</accession>
<reference evidence="2 3" key="1">
    <citation type="journal article" date="2014" name="Agronomy (Basel)">
        <title>A Draft Genome Sequence for Ensete ventricosum, the Drought-Tolerant Tree Against Hunger.</title>
        <authorList>
            <person name="Harrison J."/>
            <person name="Moore K.A."/>
            <person name="Paszkiewicz K."/>
            <person name="Jones T."/>
            <person name="Grant M."/>
            <person name="Ambacheew D."/>
            <person name="Muzemil S."/>
            <person name="Studholme D.J."/>
        </authorList>
    </citation>
    <scope>NUCLEOTIDE SEQUENCE [LARGE SCALE GENOMIC DNA]</scope>
</reference>